<dbReference type="InterPro" id="IPR010754">
    <property type="entry name" value="OPA3-like"/>
</dbReference>
<comment type="caution">
    <text evidence="5">The sequence shown here is derived from an EMBL/GenBank/DDBJ whole genome shotgun (WGS) entry which is preliminary data.</text>
</comment>
<evidence type="ECO:0000256" key="2">
    <source>
        <dbReference type="ARBA" id="ARBA00023054"/>
    </source>
</evidence>
<accession>A0A9P8L7X0</accession>
<protein>
    <recommendedName>
        <fullName evidence="7">OPA3-like protein</fullName>
    </recommendedName>
</protein>
<feature type="compositionally biased region" description="Basic and acidic residues" evidence="4">
    <location>
        <begin position="51"/>
        <end position="71"/>
    </location>
</feature>
<organism evidence="5 6">
    <name type="scientific">Trichoglossum hirsutum</name>
    <dbReference type="NCBI Taxonomy" id="265104"/>
    <lineage>
        <taxon>Eukaryota</taxon>
        <taxon>Fungi</taxon>
        <taxon>Dikarya</taxon>
        <taxon>Ascomycota</taxon>
        <taxon>Pezizomycotina</taxon>
        <taxon>Geoglossomycetes</taxon>
        <taxon>Geoglossales</taxon>
        <taxon>Geoglossaceae</taxon>
        <taxon>Trichoglossum</taxon>
    </lineage>
</organism>
<dbReference type="GO" id="GO:0005739">
    <property type="term" value="C:mitochondrion"/>
    <property type="evidence" value="ECO:0007669"/>
    <property type="project" value="TreeGrafter"/>
</dbReference>
<dbReference type="PANTHER" id="PTHR12499:SF0">
    <property type="entry name" value="OPTIC ATROPHY 3 PROTEIN"/>
    <property type="match status" value="1"/>
</dbReference>
<dbReference type="GO" id="GO:0019216">
    <property type="term" value="P:regulation of lipid metabolic process"/>
    <property type="evidence" value="ECO:0007669"/>
    <property type="project" value="TreeGrafter"/>
</dbReference>
<evidence type="ECO:0000313" key="6">
    <source>
        <dbReference type="Proteomes" id="UP000750711"/>
    </source>
</evidence>
<evidence type="ECO:0000256" key="3">
    <source>
        <dbReference type="SAM" id="Coils"/>
    </source>
</evidence>
<sequence length="286" mass="31568">MRLRLGLLRDPSQAERAAARDPAEIVQSKRQKLEAAEKAKETTPEPSTSSRAKDGATDAAAKTDDGTEKVKVVSKPAPKPRIRPLPEAKAIDTGATFISEAFLFLVTGSLIVFESWRSRRKENTRREDVADRLAELEENEKVARQALVALEKEVLRLRTEKESNSTKSKRILPKEVWGLEEDGDARDEDKPAGWRKWLRSFGPRTTKESVIGEDQQQQKQDKNEQQTAGTTPSPPPSHHHPSGETAGKDEPLATRIAHSVATMRQDATPPPTSPTGETEAVIDSTS</sequence>
<dbReference type="AlphaFoldDB" id="A0A9P8L7X0"/>
<keyword evidence="6" id="KW-1185">Reference proteome</keyword>
<proteinExistence type="inferred from homology"/>
<evidence type="ECO:0000256" key="1">
    <source>
        <dbReference type="ARBA" id="ARBA00007584"/>
    </source>
</evidence>
<comment type="similarity">
    <text evidence="1">Belongs to the OPA3 family.</text>
</comment>
<reference evidence="5" key="1">
    <citation type="submission" date="2021-03" db="EMBL/GenBank/DDBJ databases">
        <title>Comparative genomics and phylogenomic investigation of the class Geoglossomycetes provide insights into ecological specialization and systematics.</title>
        <authorList>
            <person name="Melie T."/>
            <person name="Pirro S."/>
            <person name="Miller A.N."/>
            <person name="Quandt A."/>
        </authorList>
    </citation>
    <scope>NUCLEOTIDE SEQUENCE</scope>
    <source>
        <strain evidence="5">CAQ_001_2017</strain>
    </source>
</reference>
<dbReference type="Pfam" id="PF07047">
    <property type="entry name" value="OPA3"/>
    <property type="match status" value="1"/>
</dbReference>
<dbReference type="EMBL" id="JAGHQM010001307">
    <property type="protein sequence ID" value="KAH0555904.1"/>
    <property type="molecule type" value="Genomic_DNA"/>
</dbReference>
<feature type="region of interest" description="Disordered" evidence="4">
    <location>
        <begin position="181"/>
        <end position="286"/>
    </location>
</feature>
<evidence type="ECO:0008006" key="7">
    <source>
        <dbReference type="Google" id="ProtNLM"/>
    </source>
</evidence>
<feature type="region of interest" description="Disordered" evidence="4">
    <location>
        <begin position="1"/>
        <end position="86"/>
    </location>
</feature>
<dbReference type="PANTHER" id="PTHR12499">
    <property type="entry name" value="OPTIC ATROPHY 3 PROTEIN OPA3"/>
    <property type="match status" value="1"/>
</dbReference>
<feature type="coiled-coil region" evidence="3">
    <location>
        <begin position="119"/>
        <end position="160"/>
    </location>
</feature>
<keyword evidence="2 3" id="KW-0175">Coiled coil</keyword>
<evidence type="ECO:0000313" key="5">
    <source>
        <dbReference type="EMBL" id="KAH0555904.1"/>
    </source>
</evidence>
<gene>
    <name evidence="5" type="ORF">GP486_006152</name>
</gene>
<name>A0A9P8L7X0_9PEZI</name>
<evidence type="ECO:0000256" key="4">
    <source>
        <dbReference type="SAM" id="MobiDB-lite"/>
    </source>
</evidence>
<feature type="compositionally biased region" description="Basic and acidic residues" evidence="4">
    <location>
        <begin position="31"/>
        <end position="43"/>
    </location>
</feature>
<dbReference type="Proteomes" id="UP000750711">
    <property type="component" value="Unassembled WGS sequence"/>
</dbReference>